<evidence type="ECO:0000256" key="2">
    <source>
        <dbReference type="SAM" id="SignalP"/>
    </source>
</evidence>
<feature type="signal peptide" evidence="2">
    <location>
        <begin position="1"/>
        <end position="25"/>
    </location>
</feature>
<dbReference type="EMBL" id="JBHUMD010000025">
    <property type="protein sequence ID" value="MFD2602522.1"/>
    <property type="molecule type" value="Genomic_DNA"/>
</dbReference>
<dbReference type="RefSeq" id="WP_379820951.1">
    <property type="nucleotide sequence ID" value="NZ_JBHUMD010000025.1"/>
</dbReference>
<name>A0ABW5NX05_9FLAO</name>
<reference evidence="5" key="1">
    <citation type="journal article" date="2019" name="Int. J. Syst. Evol. Microbiol.">
        <title>The Global Catalogue of Microorganisms (GCM) 10K type strain sequencing project: providing services to taxonomists for standard genome sequencing and annotation.</title>
        <authorList>
            <consortium name="The Broad Institute Genomics Platform"/>
            <consortium name="The Broad Institute Genome Sequencing Center for Infectious Disease"/>
            <person name="Wu L."/>
            <person name="Ma J."/>
        </authorList>
    </citation>
    <scope>NUCLEOTIDE SEQUENCE [LARGE SCALE GENOMIC DNA]</scope>
    <source>
        <strain evidence="5">KCTC 42107</strain>
    </source>
</reference>
<evidence type="ECO:0000259" key="3">
    <source>
        <dbReference type="Pfam" id="PF18962"/>
    </source>
</evidence>
<accession>A0ABW5NX05</accession>
<sequence>MRFTFTYLSKILLCCFLLMYGFAYAQTGWLSLGADDNNQPYVGAGVQGEIAVHPSTGDAYLSFRAAVGVSESEGYVRKFNNLTGLWENVGNSFSEGSVGSATLAFNSSGVLYVLYLDTSNGSKVRLKKLNSATNLWETVGNGPLFTGQVSNLTLAMGPDDVVYVCYSDILLNSKATVKKFDGTNWITVGIEGFTASSANYNSLAVAADNTLYVGFVSVYSTQYKCTVMKFAGTSWEILGTAGFSDGGASSTNVKVNPVTNVPYIAYSDFLNGYKAKVKKFNGTTWENVGLPGFSQGLADNISFAFTSEGTPYVGYSDSILGGKAAMMKFNGTAWENVGLPGFSIGDIFFTDIALSGNTPYMSFSDYPNANKATLMKYDGSNWISLGGTMGFSKQATFTQGISPSKACDFIITEDGSPYMGYIENSKSDFVTVKKYNFTTSEWDSVGASGFSITNATHLNMDFYQNLPYVAYTQKTSPYKATVMRYNGSAWTLVGQQSFTSGGAHQVDISISPNGTPYVVYKDVANANKATVMMFNGVSWVTVGNPGFSVGQVYEPNIIITAGGVPYVAFVDTVGPMVTSSVVMKFNGFSWEAVGDAFDSLQAYFINLEEGPDGIVYVAYSNSVNSKATVKKFNGAVWENIGDYGFSMGLVEDVTMSIKPDGQLFVGFSDSTNYFKATIMRYNGVEWVIVGDPGISASHSRYLDMAITPDGQYSIIAYSSPCTYAKMYDVTCYTTAPVAADQAFCNSALVSDLIAEGDNLRWYTTEEFGVALGSDVPLVSGTYYVSQMQNDCEGPRTAIEVVVNVVSQPLIENQSFCNVATVADLYALGENLKWYTDEEGGEMLLVDLELESGAYYVSQTQDECESEKSAVQVVITTVSIPEVSAQLLCNGAVVSDFIGEGENLKWYVSETGGESLANDVLVTEGTYYVSQTVNECESSRVAVDVIVNITLPPVVDDQEFCDGTTISDLTAQGVNLKWYESINATIPLAEDVLLASGVYFVSQEQNGCESVKEAVDVFINVTPLPEGESSQVLTVADQNDATVEDLNVTGEMVQWYDAENNPIALNAVLENGFTYFATQTIDGCESEKLAVTVEVLLGRAGFDKMNLAYYPNPVIDKLSIVSDDIITQVDVYTLYGQKVISEVWNSNEGKIEVSGLADGAYFLKVHGENGMKSFKVIKGNF</sequence>
<feature type="chain" id="PRO_5047030867" evidence="2">
    <location>
        <begin position="26"/>
        <end position="1180"/>
    </location>
</feature>
<evidence type="ECO:0000313" key="5">
    <source>
        <dbReference type="Proteomes" id="UP001597480"/>
    </source>
</evidence>
<comment type="caution">
    <text evidence="4">The sequence shown here is derived from an EMBL/GenBank/DDBJ whole genome shotgun (WGS) entry which is preliminary data.</text>
</comment>
<organism evidence="4 5">
    <name type="scientific">Flavobacterium suzhouense</name>
    <dbReference type="NCBI Taxonomy" id="1529638"/>
    <lineage>
        <taxon>Bacteria</taxon>
        <taxon>Pseudomonadati</taxon>
        <taxon>Bacteroidota</taxon>
        <taxon>Flavobacteriia</taxon>
        <taxon>Flavobacteriales</taxon>
        <taxon>Flavobacteriaceae</taxon>
        <taxon>Flavobacterium</taxon>
    </lineage>
</organism>
<dbReference type="InterPro" id="IPR026444">
    <property type="entry name" value="Secre_tail"/>
</dbReference>
<keyword evidence="1 2" id="KW-0732">Signal</keyword>
<feature type="domain" description="Secretion system C-terminal sorting" evidence="3">
    <location>
        <begin position="1109"/>
        <end position="1175"/>
    </location>
</feature>
<evidence type="ECO:0000313" key="4">
    <source>
        <dbReference type="EMBL" id="MFD2602522.1"/>
    </source>
</evidence>
<dbReference type="Pfam" id="PF18962">
    <property type="entry name" value="Por_Secre_tail"/>
    <property type="match status" value="1"/>
</dbReference>
<keyword evidence="5" id="KW-1185">Reference proteome</keyword>
<evidence type="ECO:0000256" key="1">
    <source>
        <dbReference type="ARBA" id="ARBA00022729"/>
    </source>
</evidence>
<protein>
    <submittedName>
        <fullName evidence="4">T9SS type A sorting domain-containing protein</fullName>
    </submittedName>
</protein>
<gene>
    <name evidence="4" type="ORF">ACFSR3_10685</name>
</gene>
<dbReference type="Proteomes" id="UP001597480">
    <property type="component" value="Unassembled WGS sequence"/>
</dbReference>
<dbReference type="SUPFAM" id="SSF101898">
    <property type="entry name" value="NHL repeat"/>
    <property type="match status" value="1"/>
</dbReference>
<proteinExistence type="predicted"/>
<dbReference type="NCBIfam" id="TIGR04183">
    <property type="entry name" value="Por_Secre_tail"/>
    <property type="match status" value="1"/>
</dbReference>